<dbReference type="EMBL" id="FOGL01000021">
    <property type="protein sequence ID" value="SES17074.1"/>
    <property type="molecule type" value="Genomic_DNA"/>
</dbReference>
<dbReference type="Pfam" id="PF08241">
    <property type="entry name" value="Methyltransf_11"/>
    <property type="match status" value="1"/>
</dbReference>
<keyword evidence="2" id="KW-0489">Methyltransferase</keyword>
<dbReference type="InterPro" id="IPR029063">
    <property type="entry name" value="SAM-dependent_MTases_sf"/>
</dbReference>
<evidence type="ECO:0000259" key="1">
    <source>
        <dbReference type="Pfam" id="PF08241"/>
    </source>
</evidence>
<dbReference type="GO" id="GO:0008757">
    <property type="term" value="F:S-adenosylmethionine-dependent methyltransferase activity"/>
    <property type="evidence" value="ECO:0007669"/>
    <property type="project" value="InterPro"/>
</dbReference>
<evidence type="ECO:0000313" key="3">
    <source>
        <dbReference type="Proteomes" id="UP000199687"/>
    </source>
</evidence>
<keyword evidence="2" id="KW-0808">Transferase</keyword>
<dbReference type="SUPFAM" id="SSF53335">
    <property type="entry name" value="S-adenosyl-L-methionine-dependent methyltransferases"/>
    <property type="match status" value="1"/>
</dbReference>
<protein>
    <submittedName>
        <fullName evidence="2">Methyltransferase domain-containing protein</fullName>
    </submittedName>
</protein>
<dbReference type="STRING" id="531814.SAMN04487944_12173"/>
<dbReference type="InterPro" id="IPR013216">
    <property type="entry name" value="Methyltransf_11"/>
</dbReference>
<dbReference type="OrthoDB" id="43862at2"/>
<keyword evidence="3" id="KW-1185">Reference proteome</keyword>
<accession>A0A1H9V6Q2</accession>
<dbReference type="RefSeq" id="WP_089743414.1">
    <property type="nucleotide sequence ID" value="NZ_FOGL01000021.1"/>
</dbReference>
<proteinExistence type="predicted"/>
<dbReference type="PANTHER" id="PTHR43591">
    <property type="entry name" value="METHYLTRANSFERASE"/>
    <property type="match status" value="1"/>
</dbReference>
<name>A0A1H9V6Q2_9BACI</name>
<dbReference type="CDD" id="cd02440">
    <property type="entry name" value="AdoMet_MTases"/>
    <property type="match status" value="1"/>
</dbReference>
<dbReference type="PANTHER" id="PTHR43591:SF24">
    <property type="entry name" value="2-METHOXY-6-POLYPRENYL-1,4-BENZOQUINOL METHYLASE, MITOCHONDRIAL"/>
    <property type="match status" value="1"/>
</dbReference>
<reference evidence="2 3" key="1">
    <citation type="submission" date="2016-10" db="EMBL/GenBank/DDBJ databases">
        <authorList>
            <person name="de Groot N.N."/>
        </authorList>
    </citation>
    <scope>NUCLEOTIDE SEQUENCE [LARGE SCALE GENOMIC DNA]</scope>
    <source>
        <strain evidence="2 3">CGMCC 1.7727</strain>
    </source>
</reference>
<sequence>MDIKAKIQDQFGKTADDYVLSDLHRNGIDLPLIVKMAELTGEEKVLDVATGGGHTANALAPFAKEVTAFDLTKEMLAAAEQFIDSNGHNNVTYVQGDAEKMPFADESFDIVTCRIAPHHFPDIDSFIAEVYRVLKHEGKFLLDDNVAPENDEWDQFYNSVEERRDPSHHRARKKSEWLQKIEWRGFEVNEWVGFRKTFVFESWFNRMKQPEEEKKALNSYIIKAGSDIHNKFRIKVNNDTVESFEGEAILLKAVKY</sequence>
<dbReference type="Proteomes" id="UP000199687">
    <property type="component" value="Unassembled WGS sequence"/>
</dbReference>
<dbReference type="GO" id="GO:0032259">
    <property type="term" value="P:methylation"/>
    <property type="evidence" value="ECO:0007669"/>
    <property type="project" value="UniProtKB-KW"/>
</dbReference>
<organism evidence="2 3">
    <name type="scientific">Gracilibacillus ureilyticus</name>
    <dbReference type="NCBI Taxonomy" id="531814"/>
    <lineage>
        <taxon>Bacteria</taxon>
        <taxon>Bacillati</taxon>
        <taxon>Bacillota</taxon>
        <taxon>Bacilli</taxon>
        <taxon>Bacillales</taxon>
        <taxon>Bacillaceae</taxon>
        <taxon>Gracilibacillus</taxon>
    </lineage>
</organism>
<dbReference type="Gene3D" id="3.40.50.150">
    <property type="entry name" value="Vaccinia Virus protein VP39"/>
    <property type="match status" value="1"/>
</dbReference>
<evidence type="ECO:0000313" key="2">
    <source>
        <dbReference type="EMBL" id="SES17074.1"/>
    </source>
</evidence>
<gene>
    <name evidence="2" type="ORF">SAMN04487944_12173</name>
</gene>
<feature type="domain" description="Methyltransferase type 11" evidence="1">
    <location>
        <begin position="46"/>
        <end position="141"/>
    </location>
</feature>
<dbReference type="AlphaFoldDB" id="A0A1H9V6Q2"/>